<comment type="caution">
    <text evidence="1">The sequence shown here is derived from an EMBL/GenBank/DDBJ whole genome shotgun (WGS) entry which is preliminary data.</text>
</comment>
<gene>
    <name evidence="1" type="ORF">CDAR_180081</name>
</gene>
<reference evidence="1 2" key="1">
    <citation type="submission" date="2021-06" db="EMBL/GenBank/DDBJ databases">
        <title>Caerostris darwini draft genome.</title>
        <authorList>
            <person name="Kono N."/>
            <person name="Arakawa K."/>
        </authorList>
    </citation>
    <scope>NUCLEOTIDE SEQUENCE [LARGE SCALE GENOMIC DNA]</scope>
</reference>
<evidence type="ECO:0000313" key="1">
    <source>
        <dbReference type="EMBL" id="GIY50324.1"/>
    </source>
</evidence>
<proteinExistence type="predicted"/>
<accession>A0AAV4TWQ0</accession>
<dbReference type="EMBL" id="BPLQ01010370">
    <property type="protein sequence ID" value="GIY50324.1"/>
    <property type="molecule type" value="Genomic_DNA"/>
</dbReference>
<evidence type="ECO:0000313" key="2">
    <source>
        <dbReference type="Proteomes" id="UP001054837"/>
    </source>
</evidence>
<sequence length="134" mass="14848">MNLGTPVQILGSKYQFTNPLPLDPFFQHSCQRIPSCITPPCFPLMNAEIPSALKLHSFSLLPTNALLKASQREGTNGEKNSTSLNRFVTPFPREQSSQNFARNKSTKSNSPLFGAELETCLKFGIRSVSFSVVR</sequence>
<keyword evidence="2" id="KW-1185">Reference proteome</keyword>
<organism evidence="1 2">
    <name type="scientific">Caerostris darwini</name>
    <dbReference type="NCBI Taxonomy" id="1538125"/>
    <lineage>
        <taxon>Eukaryota</taxon>
        <taxon>Metazoa</taxon>
        <taxon>Ecdysozoa</taxon>
        <taxon>Arthropoda</taxon>
        <taxon>Chelicerata</taxon>
        <taxon>Arachnida</taxon>
        <taxon>Araneae</taxon>
        <taxon>Araneomorphae</taxon>
        <taxon>Entelegynae</taxon>
        <taxon>Araneoidea</taxon>
        <taxon>Araneidae</taxon>
        <taxon>Caerostris</taxon>
    </lineage>
</organism>
<name>A0AAV4TWQ0_9ARAC</name>
<protein>
    <submittedName>
        <fullName evidence="1">Uncharacterized protein</fullName>
    </submittedName>
</protein>
<dbReference type="Proteomes" id="UP001054837">
    <property type="component" value="Unassembled WGS sequence"/>
</dbReference>
<dbReference type="AlphaFoldDB" id="A0AAV4TWQ0"/>